<dbReference type="InterPro" id="IPR000515">
    <property type="entry name" value="MetI-like"/>
</dbReference>
<feature type="transmembrane region" description="Helical" evidence="6">
    <location>
        <begin position="20"/>
        <end position="39"/>
    </location>
</feature>
<dbReference type="GO" id="GO:0031460">
    <property type="term" value="P:glycine betaine transport"/>
    <property type="evidence" value="ECO:0007669"/>
    <property type="project" value="TreeGrafter"/>
</dbReference>
<evidence type="ECO:0000256" key="6">
    <source>
        <dbReference type="RuleBase" id="RU363032"/>
    </source>
</evidence>
<gene>
    <name evidence="8" type="ORF">HJG52_15075</name>
</gene>
<accession>A0A849HIR2</accession>
<dbReference type="GO" id="GO:0005886">
    <property type="term" value="C:plasma membrane"/>
    <property type="evidence" value="ECO:0007669"/>
    <property type="project" value="UniProtKB-SubCell"/>
</dbReference>
<keyword evidence="3 6" id="KW-0812">Transmembrane</keyword>
<dbReference type="PANTHER" id="PTHR30177">
    <property type="entry name" value="GLYCINE BETAINE/L-PROLINE TRANSPORT SYSTEM PERMEASE PROTEIN PROW"/>
    <property type="match status" value="1"/>
</dbReference>
<dbReference type="AlphaFoldDB" id="A0A849HIR2"/>
<dbReference type="Gene3D" id="1.10.3720.10">
    <property type="entry name" value="MetI-like"/>
    <property type="match status" value="1"/>
</dbReference>
<name>A0A849HIR2_9MICO</name>
<keyword evidence="2 6" id="KW-0813">Transport</keyword>
<dbReference type="PANTHER" id="PTHR30177:SF4">
    <property type="entry name" value="OSMOPROTECTANT IMPORT PERMEASE PROTEIN OSMW"/>
    <property type="match status" value="1"/>
</dbReference>
<reference evidence="8 9" key="1">
    <citation type="submission" date="2020-04" db="EMBL/GenBank/DDBJ databases">
        <title>Knoellia sp. isolate from air conditioner.</title>
        <authorList>
            <person name="Chea S."/>
            <person name="Kim D.-U."/>
        </authorList>
    </citation>
    <scope>NUCLEOTIDE SEQUENCE [LARGE SCALE GENOMIC DNA]</scope>
    <source>
        <strain evidence="8 9">DB2414S</strain>
    </source>
</reference>
<dbReference type="InterPro" id="IPR035906">
    <property type="entry name" value="MetI-like_sf"/>
</dbReference>
<comment type="caution">
    <text evidence="8">The sequence shown here is derived from an EMBL/GenBank/DDBJ whole genome shotgun (WGS) entry which is preliminary data.</text>
</comment>
<feature type="transmembrane region" description="Helical" evidence="6">
    <location>
        <begin position="81"/>
        <end position="100"/>
    </location>
</feature>
<dbReference type="Pfam" id="PF00528">
    <property type="entry name" value="BPD_transp_1"/>
    <property type="match status" value="1"/>
</dbReference>
<dbReference type="Proteomes" id="UP000588586">
    <property type="component" value="Unassembled WGS sequence"/>
</dbReference>
<dbReference type="RefSeq" id="WP_171244429.1">
    <property type="nucleotide sequence ID" value="NZ_JABEPQ010000003.1"/>
</dbReference>
<dbReference type="EMBL" id="JABEPQ010000003">
    <property type="protein sequence ID" value="NNM47318.1"/>
    <property type="molecule type" value="Genomic_DNA"/>
</dbReference>
<feature type="transmembrane region" description="Helical" evidence="6">
    <location>
        <begin position="46"/>
        <end position="69"/>
    </location>
</feature>
<comment type="similarity">
    <text evidence="6">Belongs to the binding-protein-dependent transport system permease family.</text>
</comment>
<evidence type="ECO:0000313" key="8">
    <source>
        <dbReference type="EMBL" id="NNM47318.1"/>
    </source>
</evidence>
<proteinExistence type="inferred from homology"/>
<evidence type="ECO:0000313" key="9">
    <source>
        <dbReference type="Proteomes" id="UP000588586"/>
    </source>
</evidence>
<feature type="domain" description="ABC transmembrane type-1" evidence="7">
    <location>
        <begin position="15"/>
        <end position="204"/>
    </location>
</feature>
<evidence type="ECO:0000259" key="7">
    <source>
        <dbReference type="PROSITE" id="PS50928"/>
    </source>
</evidence>
<feature type="transmembrane region" description="Helical" evidence="6">
    <location>
        <begin position="132"/>
        <end position="159"/>
    </location>
</feature>
<evidence type="ECO:0000256" key="1">
    <source>
        <dbReference type="ARBA" id="ARBA00004141"/>
    </source>
</evidence>
<dbReference type="SUPFAM" id="SSF161098">
    <property type="entry name" value="MetI-like"/>
    <property type="match status" value="1"/>
</dbReference>
<evidence type="ECO:0000256" key="2">
    <source>
        <dbReference type="ARBA" id="ARBA00022448"/>
    </source>
</evidence>
<dbReference type="InterPro" id="IPR051204">
    <property type="entry name" value="ABC_transp_perm/SBD"/>
</dbReference>
<keyword evidence="5 6" id="KW-0472">Membrane</keyword>
<keyword evidence="4 6" id="KW-1133">Transmembrane helix</keyword>
<sequence length="215" mass="22970">MTWFIDHLGEVWDLGRQHAVLAGLPLLLGLLIALPLGWLARRFRWLYAPFTAGFGLLYTIPSLALFVILPLVTGRGILDPFNVIVAMTLYTVALLVRTVADGLGSVPGAVTNAATAMGYTPGKRFFAVELPLAVPVISAGLRVAAVSNVSIVSVGTVIGVQQLGLFFSDGFNRQFYDPIVVGIVACIVLALLFDAVILVVTRLLTPWLRATGARA</sequence>
<dbReference type="CDD" id="cd06261">
    <property type="entry name" value="TM_PBP2"/>
    <property type="match status" value="1"/>
</dbReference>
<evidence type="ECO:0000256" key="5">
    <source>
        <dbReference type="ARBA" id="ARBA00023136"/>
    </source>
</evidence>
<evidence type="ECO:0000256" key="3">
    <source>
        <dbReference type="ARBA" id="ARBA00022692"/>
    </source>
</evidence>
<evidence type="ECO:0000256" key="4">
    <source>
        <dbReference type="ARBA" id="ARBA00022989"/>
    </source>
</evidence>
<dbReference type="GO" id="GO:0055085">
    <property type="term" value="P:transmembrane transport"/>
    <property type="evidence" value="ECO:0007669"/>
    <property type="project" value="InterPro"/>
</dbReference>
<dbReference type="PROSITE" id="PS50928">
    <property type="entry name" value="ABC_TM1"/>
    <property type="match status" value="1"/>
</dbReference>
<comment type="subcellular location">
    <subcellularLocation>
        <location evidence="6">Cell membrane</location>
        <topology evidence="6">Multi-pass membrane protein</topology>
    </subcellularLocation>
    <subcellularLocation>
        <location evidence="1">Membrane</location>
        <topology evidence="1">Multi-pass membrane protein</topology>
    </subcellularLocation>
</comment>
<protein>
    <submittedName>
        <fullName evidence="8">ABC transporter permease subunit</fullName>
    </submittedName>
</protein>
<organism evidence="8 9">
    <name type="scientific">Knoellia koreensis</name>
    <dbReference type="NCBI Taxonomy" id="2730921"/>
    <lineage>
        <taxon>Bacteria</taxon>
        <taxon>Bacillati</taxon>
        <taxon>Actinomycetota</taxon>
        <taxon>Actinomycetes</taxon>
        <taxon>Micrococcales</taxon>
        <taxon>Intrasporangiaceae</taxon>
        <taxon>Knoellia</taxon>
    </lineage>
</organism>
<feature type="transmembrane region" description="Helical" evidence="6">
    <location>
        <begin position="179"/>
        <end position="204"/>
    </location>
</feature>
<keyword evidence="9" id="KW-1185">Reference proteome</keyword>